<reference evidence="1 2" key="1">
    <citation type="journal article" date="2014" name="Proc. Natl. Acad. Sci. U.S.A.">
        <title>Trajectory and genomic determinants of fungal-pathogen speciation and host adaptation.</title>
        <authorList>
            <person name="Hu X."/>
            <person name="Xiao G."/>
            <person name="Zheng P."/>
            <person name="Shang Y."/>
            <person name="Su Y."/>
            <person name="Zhang X."/>
            <person name="Liu X."/>
            <person name="Zhan S."/>
            <person name="St Leger R.J."/>
            <person name="Wang C."/>
        </authorList>
    </citation>
    <scope>NUCLEOTIDE SEQUENCE [LARGE SCALE GENOMIC DNA]</scope>
    <source>
        <strain evidence="1 2">ARSEF 977</strain>
    </source>
</reference>
<evidence type="ECO:0000313" key="1">
    <source>
        <dbReference type="EMBL" id="KID81282.1"/>
    </source>
</evidence>
<comment type="caution">
    <text evidence="1">The sequence shown here is derived from an EMBL/GenBank/DDBJ whole genome shotgun (WGS) entry which is preliminary data.</text>
</comment>
<dbReference type="HOGENOM" id="CLU_1713707_0_0_1"/>
<dbReference type="Proteomes" id="UP000031192">
    <property type="component" value="Unassembled WGS sequence"/>
</dbReference>
<keyword evidence="2" id="KW-1185">Reference proteome</keyword>
<sequence length="153" mass="17406">MARIRSRDFYGKVEQHDPKIVEIPVDIPVIFKIGHDGDTMFLPKSWQVTGGCGEERTTISTHVPLRKKAKLAISSFYQFGNYLKNKDAFRVIRGFEISLPAMVVMVPQATTCMSPRPHGAKQALPTTLRRERCIPESWDEAEVIDPEDDDFWG</sequence>
<evidence type="ECO:0000313" key="2">
    <source>
        <dbReference type="Proteomes" id="UP000031192"/>
    </source>
</evidence>
<gene>
    <name evidence="1" type="ORF">MGU_11343</name>
</gene>
<dbReference type="AlphaFoldDB" id="A0A0B4GNI2"/>
<protein>
    <submittedName>
        <fullName evidence="1">Uncharacterized protein</fullName>
    </submittedName>
</protein>
<dbReference type="EMBL" id="AZNH01000169">
    <property type="protein sequence ID" value="KID81282.1"/>
    <property type="molecule type" value="Genomic_DNA"/>
</dbReference>
<name>A0A0B4GNI2_METGA</name>
<organism evidence="1 2">
    <name type="scientific">Metarhizium guizhouense (strain ARSEF 977)</name>
    <dbReference type="NCBI Taxonomy" id="1276136"/>
    <lineage>
        <taxon>Eukaryota</taxon>
        <taxon>Fungi</taxon>
        <taxon>Dikarya</taxon>
        <taxon>Ascomycota</taxon>
        <taxon>Pezizomycotina</taxon>
        <taxon>Sordariomycetes</taxon>
        <taxon>Hypocreomycetidae</taxon>
        <taxon>Hypocreales</taxon>
        <taxon>Clavicipitaceae</taxon>
        <taxon>Metarhizium</taxon>
    </lineage>
</organism>
<accession>A0A0B4GNI2</accession>
<proteinExistence type="predicted"/>